<feature type="signal peptide" evidence="1">
    <location>
        <begin position="1"/>
        <end position="24"/>
    </location>
</feature>
<keyword evidence="1" id="KW-0732">Signal</keyword>
<feature type="chain" id="PRO_5047420398" description="Glycine zipper 2TM domain protein" evidence="1">
    <location>
        <begin position="25"/>
        <end position="83"/>
    </location>
</feature>
<evidence type="ECO:0000313" key="3">
    <source>
        <dbReference type="Proteomes" id="UP001595530"/>
    </source>
</evidence>
<evidence type="ECO:0000256" key="1">
    <source>
        <dbReference type="SAM" id="SignalP"/>
    </source>
</evidence>
<dbReference type="EMBL" id="JBHRTP010000080">
    <property type="protein sequence ID" value="MFC3110497.1"/>
    <property type="molecule type" value="Genomic_DNA"/>
</dbReference>
<keyword evidence="3" id="KW-1185">Reference proteome</keyword>
<gene>
    <name evidence="2" type="ORF">ACFOFO_21450</name>
</gene>
<protein>
    <recommendedName>
        <fullName evidence="4">Glycine zipper 2TM domain protein</fullName>
    </recommendedName>
</protein>
<proteinExistence type="predicted"/>
<sequence length="83" mass="7895">MKSRIVPAILCAVALAGTSGLANAKGCLKGAAAGAVAGHYAGHHAVVGAVGGCVVGRHLANKKAAEQKEQATAVSAAAPAPAK</sequence>
<dbReference type="RefSeq" id="WP_390323202.1">
    <property type="nucleotide sequence ID" value="NZ_JBHRTP010000080.1"/>
</dbReference>
<evidence type="ECO:0008006" key="4">
    <source>
        <dbReference type="Google" id="ProtNLM"/>
    </source>
</evidence>
<name>A0ABV7F6A3_9BURK</name>
<comment type="caution">
    <text evidence="2">The sequence shown here is derived from an EMBL/GenBank/DDBJ whole genome shotgun (WGS) entry which is preliminary data.</text>
</comment>
<organism evidence="2 3">
    <name type="scientific">Undibacterium arcticum</name>
    <dbReference type="NCBI Taxonomy" id="1762892"/>
    <lineage>
        <taxon>Bacteria</taxon>
        <taxon>Pseudomonadati</taxon>
        <taxon>Pseudomonadota</taxon>
        <taxon>Betaproteobacteria</taxon>
        <taxon>Burkholderiales</taxon>
        <taxon>Oxalobacteraceae</taxon>
        <taxon>Undibacterium</taxon>
    </lineage>
</organism>
<reference evidence="3" key="1">
    <citation type="journal article" date="2019" name="Int. J. Syst. Evol. Microbiol.">
        <title>The Global Catalogue of Microorganisms (GCM) 10K type strain sequencing project: providing services to taxonomists for standard genome sequencing and annotation.</title>
        <authorList>
            <consortium name="The Broad Institute Genomics Platform"/>
            <consortium name="The Broad Institute Genome Sequencing Center for Infectious Disease"/>
            <person name="Wu L."/>
            <person name="Ma J."/>
        </authorList>
    </citation>
    <scope>NUCLEOTIDE SEQUENCE [LARGE SCALE GENOMIC DNA]</scope>
    <source>
        <strain evidence="3">KCTC 42986</strain>
    </source>
</reference>
<evidence type="ECO:0000313" key="2">
    <source>
        <dbReference type="EMBL" id="MFC3110497.1"/>
    </source>
</evidence>
<accession>A0ABV7F6A3</accession>
<dbReference type="Proteomes" id="UP001595530">
    <property type="component" value="Unassembled WGS sequence"/>
</dbReference>